<organism evidence="9 10">
    <name type="scientific">Gracilibacillus xinjiangensis</name>
    <dbReference type="NCBI Taxonomy" id="1193282"/>
    <lineage>
        <taxon>Bacteria</taxon>
        <taxon>Bacillati</taxon>
        <taxon>Bacillota</taxon>
        <taxon>Bacilli</taxon>
        <taxon>Bacillales</taxon>
        <taxon>Bacillaceae</taxon>
        <taxon>Gracilibacillus</taxon>
    </lineage>
</organism>
<reference evidence="10" key="1">
    <citation type="journal article" date="2019" name="Int. J. Syst. Evol. Microbiol.">
        <title>The Global Catalogue of Microorganisms (GCM) 10K type strain sequencing project: providing services to taxonomists for standard genome sequencing and annotation.</title>
        <authorList>
            <consortium name="The Broad Institute Genomics Platform"/>
            <consortium name="The Broad Institute Genome Sequencing Center for Infectious Disease"/>
            <person name="Wu L."/>
            <person name="Ma J."/>
        </authorList>
    </citation>
    <scope>NUCLEOTIDE SEQUENCE [LARGE SCALE GENOMIC DNA]</scope>
    <source>
        <strain evidence="10">CCUG 37865</strain>
    </source>
</reference>
<evidence type="ECO:0000313" key="10">
    <source>
        <dbReference type="Proteomes" id="UP001595882"/>
    </source>
</evidence>
<evidence type="ECO:0000256" key="4">
    <source>
        <dbReference type="ARBA" id="ARBA00023125"/>
    </source>
</evidence>
<dbReference type="PANTHER" id="PTHR43214">
    <property type="entry name" value="TWO-COMPONENT RESPONSE REGULATOR"/>
    <property type="match status" value="1"/>
</dbReference>
<keyword evidence="4" id="KW-0238">DNA-binding</keyword>
<evidence type="ECO:0000256" key="1">
    <source>
        <dbReference type="ARBA" id="ARBA00004496"/>
    </source>
</evidence>
<keyword evidence="2 6" id="KW-0597">Phosphoprotein</keyword>
<feature type="domain" description="Response regulatory" evidence="8">
    <location>
        <begin position="3"/>
        <end position="119"/>
    </location>
</feature>
<dbReference type="PROSITE" id="PS50043">
    <property type="entry name" value="HTH_LUXR_2"/>
    <property type="match status" value="1"/>
</dbReference>
<feature type="domain" description="HTH luxR-type" evidence="7">
    <location>
        <begin position="150"/>
        <end position="215"/>
    </location>
</feature>
<dbReference type="EMBL" id="JBHSDT010000001">
    <property type="protein sequence ID" value="MFC4401491.1"/>
    <property type="molecule type" value="Genomic_DNA"/>
</dbReference>
<dbReference type="Gene3D" id="3.40.50.2300">
    <property type="match status" value="1"/>
</dbReference>
<gene>
    <name evidence="9" type="ORF">ACFOY7_00070</name>
</gene>
<protein>
    <submittedName>
        <fullName evidence="9">Response regulator</fullName>
    </submittedName>
</protein>
<accession>A0ABV8WSB7</accession>
<dbReference type="SMART" id="SM00421">
    <property type="entry name" value="HTH_LUXR"/>
    <property type="match status" value="1"/>
</dbReference>
<evidence type="ECO:0000259" key="7">
    <source>
        <dbReference type="PROSITE" id="PS50043"/>
    </source>
</evidence>
<proteinExistence type="predicted"/>
<evidence type="ECO:0000256" key="5">
    <source>
        <dbReference type="ARBA" id="ARBA00023163"/>
    </source>
</evidence>
<feature type="modified residue" description="4-aspartylphosphate" evidence="6">
    <location>
        <position position="54"/>
    </location>
</feature>
<evidence type="ECO:0000256" key="6">
    <source>
        <dbReference type="PROSITE-ProRule" id="PRU00169"/>
    </source>
</evidence>
<dbReference type="InterPro" id="IPR000792">
    <property type="entry name" value="Tscrpt_reg_LuxR_C"/>
</dbReference>
<evidence type="ECO:0000256" key="3">
    <source>
        <dbReference type="ARBA" id="ARBA00023015"/>
    </source>
</evidence>
<dbReference type="SMART" id="SM00448">
    <property type="entry name" value="REC"/>
    <property type="match status" value="1"/>
</dbReference>
<dbReference type="InterPro" id="IPR016032">
    <property type="entry name" value="Sig_transdc_resp-reg_C-effctor"/>
</dbReference>
<keyword evidence="5" id="KW-0804">Transcription</keyword>
<dbReference type="InterPro" id="IPR011006">
    <property type="entry name" value="CheY-like_superfamily"/>
</dbReference>
<keyword evidence="3" id="KW-0805">Transcription regulation</keyword>
<name>A0ABV8WSB7_9BACI</name>
<dbReference type="Proteomes" id="UP001595882">
    <property type="component" value="Unassembled WGS sequence"/>
</dbReference>
<dbReference type="Pfam" id="PF00072">
    <property type="entry name" value="Response_reg"/>
    <property type="match status" value="1"/>
</dbReference>
<dbReference type="InterPro" id="IPR058245">
    <property type="entry name" value="NreC/VraR/RcsB-like_REC"/>
</dbReference>
<evidence type="ECO:0000259" key="8">
    <source>
        <dbReference type="PROSITE" id="PS50110"/>
    </source>
</evidence>
<dbReference type="InterPro" id="IPR001789">
    <property type="entry name" value="Sig_transdc_resp-reg_receiver"/>
</dbReference>
<evidence type="ECO:0000313" key="9">
    <source>
        <dbReference type="EMBL" id="MFC4401491.1"/>
    </source>
</evidence>
<dbReference type="PANTHER" id="PTHR43214:SF43">
    <property type="entry name" value="TWO-COMPONENT RESPONSE REGULATOR"/>
    <property type="match status" value="1"/>
</dbReference>
<evidence type="ECO:0000256" key="2">
    <source>
        <dbReference type="ARBA" id="ARBA00022553"/>
    </source>
</evidence>
<dbReference type="PROSITE" id="PS50110">
    <property type="entry name" value="RESPONSE_REGULATORY"/>
    <property type="match status" value="1"/>
</dbReference>
<sequence>MYKILIVEDEELFSDAIKTVINVQPDMEVVEQSPNGLDALYKIDILQVDIVITDIQMPKLDGIEFIKKAKAKYPHLKILILTTFNDQSYIIEGLAHGANGYILKDGDFQDIMNTIRNTLEGNTTLPPEIAKQLSLYLLQSKELLDDHSLPEWLDDDFTEREKDILIHLKNRLAIREIANELALSAGTVKNYLTLIYHKLNVKNRLEAIELLNNKKHDHPLDK</sequence>
<comment type="subcellular location">
    <subcellularLocation>
        <location evidence="1">Cytoplasm</location>
    </subcellularLocation>
</comment>
<keyword evidence="10" id="KW-1185">Reference proteome</keyword>
<comment type="caution">
    <text evidence="9">The sequence shown here is derived from an EMBL/GenBank/DDBJ whole genome shotgun (WGS) entry which is preliminary data.</text>
</comment>
<dbReference type="Pfam" id="PF00196">
    <property type="entry name" value="GerE"/>
    <property type="match status" value="1"/>
</dbReference>
<dbReference type="SUPFAM" id="SSF52172">
    <property type="entry name" value="CheY-like"/>
    <property type="match status" value="1"/>
</dbReference>
<dbReference type="SUPFAM" id="SSF46894">
    <property type="entry name" value="C-terminal effector domain of the bipartite response regulators"/>
    <property type="match status" value="1"/>
</dbReference>
<dbReference type="InterPro" id="IPR039420">
    <property type="entry name" value="WalR-like"/>
</dbReference>
<dbReference type="CDD" id="cd06170">
    <property type="entry name" value="LuxR_C_like"/>
    <property type="match status" value="1"/>
</dbReference>
<dbReference type="CDD" id="cd17535">
    <property type="entry name" value="REC_NarL-like"/>
    <property type="match status" value="1"/>
</dbReference>
<dbReference type="RefSeq" id="WP_390248132.1">
    <property type="nucleotide sequence ID" value="NZ_JBHSDT010000001.1"/>
</dbReference>